<dbReference type="Gene3D" id="1.10.3260.10">
    <property type="entry name" value="DNA ligase, ATP-dependent, N-terminal domain"/>
    <property type="match status" value="1"/>
</dbReference>
<evidence type="ECO:0000256" key="1">
    <source>
        <dbReference type="ARBA" id="ARBA00022598"/>
    </source>
</evidence>
<dbReference type="GO" id="GO:0003910">
    <property type="term" value="F:DNA ligase (ATP) activity"/>
    <property type="evidence" value="ECO:0007669"/>
    <property type="project" value="UniProtKB-EC"/>
</dbReference>
<dbReference type="Pfam" id="PF04675">
    <property type="entry name" value="DNA_ligase_A_N"/>
    <property type="match status" value="1"/>
</dbReference>
<dbReference type="EC" id="6.5.1.1" evidence="3"/>
<accession>A0A372JKL0</accession>
<feature type="domain" description="DNA ligase ATP-dependent N-terminal" evidence="2">
    <location>
        <begin position="65"/>
        <end position="138"/>
    </location>
</feature>
<dbReference type="GO" id="GO:0006281">
    <property type="term" value="P:DNA repair"/>
    <property type="evidence" value="ECO:0007669"/>
    <property type="project" value="InterPro"/>
</dbReference>
<keyword evidence="1 3" id="KW-0436">Ligase</keyword>
<keyword evidence="4" id="KW-1185">Reference proteome</keyword>
<evidence type="ECO:0000313" key="4">
    <source>
        <dbReference type="Proteomes" id="UP000261811"/>
    </source>
</evidence>
<sequence>MLLSEIARTSAQVAAEPGRKAKVNALAGALRSAEPEEAPVVVAYLSGELPQRQIGVGYAALRDLPPAASEPSLTVAEVHAAFGEIGAVSGPGSVARRRELLHAVFARATRAEQEFLVRLLSGDLRQGALDGVMTDAVATAAGAPLAEVRRAVMLRGALGPVAA</sequence>
<dbReference type="GO" id="GO:0003677">
    <property type="term" value="F:DNA binding"/>
    <property type="evidence" value="ECO:0007669"/>
    <property type="project" value="InterPro"/>
</dbReference>
<gene>
    <name evidence="3" type="primary">ligB</name>
    <name evidence="3" type="ORF">DZF91_16390</name>
</gene>
<reference evidence="3 4" key="1">
    <citation type="submission" date="2018-08" db="EMBL/GenBank/DDBJ databases">
        <title>Actinomadura jelena sp. nov., a novel Actinomycete isolated from soil in Chad.</title>
        <authorList>
            <person name="Shi L."/>
        </authorList>
    </citation>
    <scope>NUCLEOTIDE SEQUENCE [LARGE SCALE GENOMIC DNA]</scope>
    <source>
        <strain evidence="3 4">NEAU-G17</strain>
    </source>
</reference>
<dbReference type="GO" id="GO:0006310">
    <property type="term" value="P:DNA recombination"/>
    <property type="evidence" value="ECO:0007669"/>
    <property type="project" value="InterPro"/>
</dbReference>
<proteinExistence type="predicted"/>
<protein>
    <submittedName>
        <fullName evidence="3">ATP-dependent DNA ligase</fullName>
        <ecNumber evidence="3">6.5.1.1</ecNumber>
    </submittedName>
</protein>
<comment type="caution">
    <text evidence="3">The sequence shown here is derived from an EMBL/GenBank/DDBJ whole genome shotgun (WGS) entry which is preliminary data.</text>
</comment>
<dbReference type="Proteomes" id="UP000261811">
    <property type="component" value="Unassembled WGS sequence"/>
</dbReference>
<dbReference type="EMBL" id="QURH01000276">
    <property type="protein sequence ID" value="RFU40572.1"/>
    <property type="molecule type" value="Genomic_DNA"/>
</dbReference>
<name>A0A372JKL0_9ACTN</name>
<evidence type="ECO:0000313" key="3">
    <source>
        <dbReference type="EMBL" id="RFU40572.1"/>
    </source>
</evidence>
<feature type="non-terminal residue" evidence="3">
    <location>
        <position position="163"/>
    </location>
</feature>
<dbReference type="SUPFAM" id="SSF117018">
    <property type="entry name" value="ATP-dependent DNA ligase DNA-binding domain"/>
    <property type="match status" value="1"/>
</dbReference>
<dbReference type="AlphaFoldDB" id="A0A372JKL0"/>
<organism evidence="3 4">
    <name type="scientific">Actinomadura logoneensis</name>
    <dbReference type="NCBI Taxonomy" id="2293572"/>
    <lineage>
        <taxon>Bacteria</taxon>
        <taxon>Bacillati</taxon>
        <taxon>Actinomycetota</taxon>
        <taxon>Actinomycetes</taxon>
        <taxon>Streptosporangiales</taxon>
        <taxon>Thermomonosporaceae</taxon>
        <taxon>Actinomadura</taxon>
    </lineage>
</organism>
<dbReference type="InterPro" id="IPR012308">
    <property type="entry name" value="DNA_ligase_ATP-dep_N"/>
</dbReference>
<evidence type="ECO:0000259" key="2">
    <source>
        <dbReference type="Pfam" id="PF04675"/>
    </source>
</evidence>
<dbReference type="InterPro" id="IPR036599">
    <property type="entry name" value="DNA_ligase_N_sf"/>
</dbReference>